<feature type="region of interest" description="Disordered" evidence="1">
    <location>
        <begin position="84"/>
        <end position="110"/>
    </location>
</feature>
<name>A0A7S4QBE2_9DINO</name>
<evidence type="ECO:0000256" key="1">
    <source>
        <dbReference type="SAM" id="MobiDB-lite"/>
    </source>
</evidence>
<organism evidence="2">
    <name type="scientific">Alexandrium monilatum</name>
    <dbReference type="NCBI Taxonomy" id="311494"/>
    <lineage>
        <taxon>Eukaryota</taxon>
        <taxon>Sar</taxon>
        <taxon>Alveolata</taxon>
        <taxon>Dinophyceae</taxon>
        <taxon>Gonyaulacales</taxon>
        <taxon>Pyrocystaceae</taxon>
        <taxon>Alexandrium</taxon>
    </lineage>
</organism>
<gene>
    <name evidence="2" type="ORF">AMON00008_LOCUS17088</name>
</gene>
<evidence type="ECO:0000313" key="2">
    <source>
        <dbReference type="EMBL" id="CAE4577468.1"/>
    </source>
</evidence>
<proteinExistence type="predicted"/>
<accession>A0A7S4QBE2</accession>
<sequence length="110" mass="11199">MLAVLTAKWTGDAVTSGRSVYAVRTELNGLTEVRKKGPPHRVCSQQCESEGYPGGLVHKPVSAGGKPFIASSASLQPAGLPIVSSKDASAGSPARSQPADITRCAAPVGV</sequence>
<dbReference type="EMBL" id="HBNR01025363">
    <property type="protein sequence ID" value="CAE4577468.1"/>
    <property type="molecule type" value="Transcribed_RNA"/>
</dbReference>
<protein>
    <submittedName>
        <fullName evidence="2">Uncharacterized protein</fullName>
    </submittedName>
</protein>
<reference evidence="2" key="1">
    <citation type="submission" date="2021-01" db="EMBL/GenBank/DDBJ databases">
        <authorList>
            <person name="Corre E."/>
            <person name="Pelletier E."/>
            <person name="Niang G."/>
            <person name="Scheremetjew M."/>
            <person name="Finn R."/>
            <person name="Kale V."/>
            <person name="Holt S."/>
            <person name="Cochrane G."/>
            <person name="Meng A."/>
            <person name="Brown T."/>
            <person name="Cohen L."/>
        </authorList>
    </citation>
    <scope>NUCLEOTIDE SEQUENCE</scope>
    <source>
        <strain evidence="2">CCMP3105</strain>
    </source>
</reference>
<dbReference type="AlphaFoldDB" id="A0A7S4QBE2"/>